<dbReference type="InterPro" id="IPR001130">
    <property type="entry name" value="TatD-like"/>
</dbReference>
<keyword evidence="3" id="KW-0269">Exonuclease</keyword>
<dbReference type="InterPro" id="IPR032466">
    <property type="entry name" value="Metal_Hydrolase"/>
</dbReference>
<dbReference type="CDD" id="cd01310">
    <property type="entry name" value="TatD_DNAse"/>
    <property type="match status" value="1"/>
</dbReference>
<dbReference type="SUPFAM" id="SSF51556">
    <property type="entry name" value="Metallo-dependent hydrolases"/>
    <property type="match status" value="1"/>
</dbReference>
<keyword evidence="4" id="KW-1185">Reference proteome</keyword>
<evidence type="ECO:0000256" key="1">
    <source>
        <dbReference type="ARBA" id="ARBA00009275"/>
    </source>
</evidence>
<feature type="binding site" evidence="2">
    <location>
        <position position="120"/>
    </location>
    <ligand>
        <name>a divalent metal cation</name>
        <dbReference type="ChEBI" id="CHEBI:60240"/>
        <label>2</label>
    </ligand>
</feature>
<accession>A0AAV4HGP0</accession>
<keyword evidence="2" id="KW-0479">Metal-binding</keyword>
<comment type="caution">
    <text evidence="3">The sequence shown here is derived from an EMBL/GenBank/DDBJ whole genome shotgun (WGS) entry which is preliminary data.</text>
</comment>
<dbReference type="Proteomes" id="UP000762676">
    <property type="component" value="Unassembled WGS sequence"/>
</dbReference>
<sequence length="225" mass="25320">MIFAYGHEVIFSLDPQDDILNLVSNENGVWHAIGCHPKSATEFGVSHEKGLRSRLSHPKVVALGEIGLDYSAKSFGFNADIQKKVLITQLKLAVELYHLLSTAVTLMMIYVPRHHKIHLHCFSRDPVTAQRWMDAFPNIFFGFTPVITYSSWEPPLSAAQIPLDRVLLETDAPYFVPGQIKDTSVKLSHPGFALFTAEKIAELRDISVDDVLRACRQNTRNMYGI</sequence>
<evidence type="ECO:0000313" key="3">
    <source>
        <dbReference type="EMBL" id="GFR95901.1"/>
    </source>
</evidence>
<keyword evidence="3" id="KW-0378">Hydrolase</keyword>
<keyword evidence="3" id="KW-0540">Nuclease</keyword>
<feature type="binding site" evidence="2">
    <location>
        <position position="98"/>
    </location>
    <ligand>
        <name>a divalent metal cation</name>
        <dbReference type="ChEBI" id="CHEBI:60240"/>
        <label>2</label>
    </ligand>
</feature>
<evidence type="ECO:0000313" key="4">
    <source>
        <dbReference type="Proteomes" id="UP000762676"/>
    </source>
</evidence>
<organism evidence="3 4">
    <name type="scientific">Elysia marginata</name>
    <dbReference type="NCBI Taxonomy" id="1093978"/>
    <lineage>
        <taxon>Eukaryota</taxon>
        <taxon>Metazoa</taxon>
        <taxon>Spiralia</taxon>
        <taxon>Lophotrochozoa</taxon>
        <taxon>Mollusca</taxon>
        <taxon>Gastropoda</taxon>
        <taxon>Heterobranchia</taxon>
        <taxon>Euthyneura</taxon>
        <taxon>Panpulmonata</taxon>
        <taxon>Sacoglossa</taxon>
        <taxon>Placobranchoidea</taxon>
        <taxon>Plakobranchidae</taxon>
        <taxon>Elysia</taxon>
    </lineage>
</organism>
<feature type="binding site" evidence="2">
    <location>
        <position position="65"/>
    </location>
    <ligand>
        <name>a divalent metal cation</name>
        <dbReference type="ChEBI" id="CHEBI:60240"/>
        <label>1</label>
    </ligand>
</feature>
<dbReference type="PANTHER" id="PTHR46363:SF1">
    <property type="entry name" value="DEOXYRIBONUCLEASE TATDN2-RELATED"/>
    <property type="match status" value="1"/>
</dbReference>
<feature type="binding site" evidence="2">
    <location>
        <position position="171"/>
    </location>
    <ligand>
        <name>a divalent metal cation</name>
        <dbReference type="ChEBI" id="CHEBI:60240"/>
        <label>1</label>
    </ligand>
</feature>
<dbReference type="PIRSF" id="PIRSF005902">
    <property type="entry name" value="DNase_TatD"/>
    <property type="match status" value="1"/>
</dbReference>
<dbReference type="PANTHER" id="PTHR46363">
    <property type="entry name" value="DEOXYRIBONUCLEASE TATDN2-RELATED"/>
    <property type="match status" value="1"/>
</dbReference>
<dbReference type="AlphaFoldDB" id="A0AAV4HGP0"/>
<comment type="similarity">
    <text evidence="1">Belongs to the metallo-dependent hydrolases superfamily. TatD-type hydrolase family.</text>
</comment>
<dbReference type="Gene3D" id="3.20.20.140">
    <property type="entry name" value="Metal-dependent hydrolases"/>
    <property type="match status" value="1"/>
</dbReference>
<evidence type="ECO:0000256" key="2">
    <source>
        <dbReference type="PIRSR" id="PIRSR005902-1"/>
    </source>
</evidence>
<protein>
    <submittedName>
        <fullName evidence="3">3'-5' ssDNA/RNA exonuclease TatD</fullName>
    </submittedName>
</protein>
<dbReference type="GO" id="GO:0004527">
    <property type="term" value="F:exonuclease activity"/>
    <property type="evidence" value="ECO:0007669"/>
    <property type="project" value="UniProtKB-KW"/>
</dbReference>
<proteinExistence type="inferred from homology"/>
<dbReference type="EMBL" id="BMAT01001944">
    <property type="protein sequence ID" value="GFR95901.1"/>
    <property type="molecule type" value="Genomic_DNA"/>
</dbReference>
<reference evidence="3 4" key="1">
    <citation type="journal article" date="2021" name="Elife">
        <title>Chloroplast acquisition without the gene transfer in kleptoplastic sea slugs, Plakobranchus ocellatus.</title>
        <authorList>
            <person name="Maeda T."/>
            <person name="Takahashi S."/>
            <person name="Yoshida T."/>
            <person name="Shimamura S."/>
            <person name="Takaki Y."/>
            <person name="Nagai Y."/>
            <person name="Toyoda A."/>
            <person name="Suzuki Y."/>
            <person name="Arimoto A."/>
            <person name="Ishii H."/>
            <person name="Satoh N."/>
            <person name="Nishiyama T."/>
            <person name="Hasebe M."/>
            <person name="Maruyama T."/>
            <person name="Minagawa J."/>
            <person name="Obokata J."/>
            <person name="Shigenobu S."/>
        </authorList>
    </citation>
    <scope>NUCLEOTIDE SEQUENCE [LARGE SCALE GENOMIC DNA]</scope>
</reference>
<gene>
    <name evidence="3" type="ORF">ElyMa_000955100</name>
</gene>
<dbReference type="GO" id="GO:0046872">
    <property type="term" value="F:metal ion binding"/>
    <property type="evidence" value="ECO:0007669"/>
    <property type="project" value="UniProtKB-KW"/>
</dbReference>
<dbReference type="Pfam" id="PF01026">
    <property type="entry name" value="TatD_DNase"/>
    <property type="match status" value="1"/>
</dbReference>
<name>A0AAV4HGP0_9GAST</name>